<keyword evidence="2" id="KW-1185">Reference proteome</keyword>
<reference evidence="1 2" key="1">
    <citation type="submission" date="2021-01" db="EMBL/GenBank/DDBJ databases">
        <title>Paenibacillus sp.nov. isolated from the rhizosphere soil of tomato plant.</title>
        <authorList>
            <person name="Thin K.K."/>
            <person name="Zhang X."/>
            <person name="He S."/>
        </authorList>
    </citation>
    <scope>NUCLEOTIDE SEQUENCE [LARGE SCALE GENOMIC DNA]</scope>
    <source>
        <strain evidence="1 2">DXFW5</strain>
    </source>
</reference>
<comment type="caution">
    <text evidence="1">The sequence shown here is derived from an EMBL/GenBank/DDBJ whole genome shotgun (WGS) entry which is preliminary data.</text>
</comment>
<accession>A0ABS2HB72</accession>
<name>A0ABS2HB72_9BACL</name>
<dbReference type="EMBL" id="JADCNN020000014">
    <property type="protein sequence ID" value="MBM6997086.1"/>
    <property type="molecule type" value="Genomic_DNA"/>
</dbReference>
<evidence type="ECO:0000313" key="1">
    <source>
        <dbReference type="EMBL" id="MBM6997086.1"/>
    </source>
</evidence>
<dbReference type="Proteomes" id="UP001516620">
    <property type="component" value="Unassembled WGS sequence"/>
</dbReference>
<gene>
    <name evidence="1" type="ORF">IM700_015620</name>
</gene>
<protein>
    <recommendedName>
        <fullName evidence="3">L-rhamnose mutarotase</fullName>
    </recommendedName>
</protein>
<sequence length="236" mass="27566">MKRCIYRAEGLDGVEKAEIWRGPEVSFELAEAMERLEVDHLSLFADGKRFYLYYECLRETVPPEQLLMAAGERLAVWPGGELETGTRTGMERRWAPMTDIFHYHQPAIDVAWRHSDRSTEPYGRLARLKPEEAASYIYHHYQYQEEKPGDGDKYGIIGLHENLLFFYSEQPATLEPATYKGKLNTSLKPERWAEVMEPHFIPWTGVSAGQELWRKLELVLHARRTEEETRCVIRYA</sequence>
<evidence type="ECO:0000313" key="2">
    <source>
        <dbReference type="Proteomes" id="UP001516620"/>
    </source>
</evidence>
<evidence type="ECO:0008006" key="3">
    <source>
        <dbReference type="Google" id="ProtNLM"/>
    </source>
</evidence>
<dbReference type="RefSeq" id="WP_193416517.1">
    <property type="nucleotide sequence ID" value="NZ_JADCNN020000014.1"/>
</dbReference>
<proteinExistence type="predicted"/>
<organism evidence="1 2">
    <name type="scientific">Paenibacillus rhizolycopersici</name>
    <dbReference type="NCBI Taxonomy" id="2780073"/>
    <lineage>
        <taxon>Bacteria</taxon>
        <taxon>Bacillati</taxon>
        <taxon>Bacillota</taxon>
        <taxon>Bacilli</taxon>
        <taxon>Bacillales</taxon>
        <taxon>Paenibacillaceae</taxon>
        <taxon>Paenibacillus</taxon>
    </lineage>
</organism>